<dbReference type="RefSeq" id="WP_085123365.1">
    <property type="nucleotide sequence ID" value="NZ_FWZX01000010.1"/>
</dbReference>
<evidence type="ECO:0000259" key="3">
    <source>
        <dbReference type="Pfam" id="PF19305"/>
    </source>
</evidence>
<dbReference type="STRING" id="560819.SAMN05428998_110156"/>
<dbReference type="InterPro" id="IPR042188">
    <property type="entry name" value="MmgE/PrpD_sf_2"/>
</dbReference>
<dbReference type="InterPro" id="IPR036148">
    <property type="entry name" value="MmgE/PrpD_sf"/>
</dbReference>
<feature type="domain" description="MmgE/PrpD N-terminal" evidence="2">
    <location>
        <begin position="17"/>
        <end position="245"/>
    </location>
</feature>
<gene>
    <name evidence="4" type="ORF">SAMN05428998_110156</name>
</gene>
<reference evidence="4 5" key="1">
    <citation type="submission" date="2017-04" db="EMBL/GenBank/DDBJ databases">
        <authorList>
            <person name="Afonso C.L."/>
            <person name="Miller P.J."/>
            <person name="Scott M.A."/>
            <person name="Spackman E."/>
            <person name="Goraichik I."/>
            <person name="Dimitrov K.M."/>
            <person name="Suarez D.L."/>
            <person name="Swayne D.E."/>
        </authorList>
    </citation>
    <scope>NUCLEOTIDE SEQUENCE [LARGE SCALE GENOMIC DNA]</scope>
    <source>
        <strain evidence="4 5">USBA 355</strain>
    </source>
</reference>
<dbReference type="SUPFAM" id="SSF103378">
    <property type="entry name" value="2-methylcitrate dehydratase PrpD"/>
    <property type="match status" value="1"/>
</dbReference>
<dbReference type="EMBL" id="FWZX01000010">
    <property type="protein sequence ID" value="SMF31139.1"/>
    <property type="molecule type" value="Genomic_DNA"/>
</dbReference>
<evidence type="ECO:0000313" key="4">
    <source>
        <dbReference type="EMBL" id="SMF31139.1"/>
    </source>
</evidence>
<protein>
    <submittedName>
        <fullName evidence="4">2-methylcitrate dehydratase PrpD</fullName>
    </submittedName>
</protein>
<dbReference type="PANTHER" id="PTHR16943">
    <property type="entry name" value="2-METHYLCITRATE DEHYDRATASE-RELATED"/>
    <property type="match status" value="1"/>
</dbReference>
<dbReference type="Gene3D" id="1.10.4100.10">
    <property type="entry name" value="2-methylcitrate dehydratase PrpD"/>
    <property type="match status" value="1"/>
</dbReference>
<name>A0A1Y6BY33_9PROT</name>
<evidence type="ECO:0000313" key="5">
    <source>
        <dbReference type="Proteomes" id="UP000192917"/>
    </source>
</evidence>
<accession>A0A1Y6BY33</accession>
<proteinExistence type="inferred from homology"/>
<keyword evidence="5" id="KW-1185">Reference proteome</keyword>
<dbReference type="GO" id="GO:0016829">
    <property type="term" value="F:lyase activity"/>
    <property type="evidence" value="ECO:0007669"/>
    <property type="project" value="InterPro"/>
</dbReference>
<dbReference type="InterPro" id="IPR042183">
    <property type="entry name" value="MmgE/PrpD_sf_1"/>
</dbReference>
<evidence type="ECO:0000259" key="2">
    <source>
        <dbReference type="Pfam" id="PF03972"/>
    </source>
</evidence>
<organism evidence="4 5">
    <name type="scientific">Tistlia consotensis USBA 355</name>
    <dbReference type="NCBI Taxonomy" id="560819"/>
    <lineage>
        <taxon>Bacteria</taxon>
        <taxon>Pseudomonadati</taxon>
        <taxon>Pseudomonadota</taxon>
        <taxon>Alphaproteobacteria</taxon>
        <taxon>Rhodospirillales</taxon>
        <taxon>Rhodovibrionaceae</taxon>
        <taxon>Tistlia</taxon>
    </lineage>
</organism>
<comment type="similarity">
    <text evidence="1">Belongs to the PrpD family.</text>
</comment>
<dbReference type="Pfam" id="PF19305">
    <property type="entry name" value="MmgE_PrpD_C"/>
    <property type="match status" value="1"/>
</dbReference>
<dbReference type="InterPro" id="IPR005656">
    <property type="entry name" value="MmgE_PrpD"/>
</dbReference>
<dbReference type="InterPro" id="IPR045336">
    <property type="entry name" value="MmgE_PrpD_N"/>
</dbReference>
<dbReference type="Pfam" id="PF03972">
    <property type="entry name" value="MmgE_PrpD_N"/>
    <property type="match status" value="1"/>
</dbReference>
<feature type="domain" description="MmgE/PrpD C-terminal" evidence="3">
    <location>
        <begin position="272"/>
        <end position="429"/>
    </location>
</feature>
<evidence type="ECO:0000256" key="1">
    <source>
        <dbReference type="ARBA" id="ARBA00006174"/>
    </source>
</evidence>
<dbReference type="Gene3D" id="3.30.1330.120">
    <property type="entry name" value="2-methylcitrate dehydratase PrpD"/>
    <property type="match status" value="1"/>
</dbReference>
<sequence>MTDRQSPTGILGAWIADAPSDWSAASRSVATAAFVDCFACMIAGSREEVTRRTLSAVRSWGQGAAGVVGQGLGLPAPWAALVNGTAAHALDYDDILDPSLSHPSAVLVPAILALAEEEGSVSGERCVDAWLVGLEVMARLGEAFNVSHYALGWHTTLSLGAPSAAAACARLLGLDAVAAAHAIGLSASMSGGSKRQFGSMAKPLHAGLAAKSGVVAACLARTGVEASADVFDGRWGLLEMTAGPEAAGFAALAARLGGPPAAEQYGIWLKAWPSCGATHRPIEAALALRRQGGWKPEDIVSIEAFVSLSAQGNLRFIHPMNGAEARFCLPFCVGSALIDGRLDLASFRAESIGRADIRNLTARFRMSLDPDLCDRGFGCALAERGRVEIVLLSGQRLAAACEHPPGHPGNPMSEAALRGKFTDCAGARGLGEAAAAELWSAAADLPERAAGRPLMPWRPAI</sequence>
<dbReference type="AlphaFoldDB" id="A0A1Y6BY33"/>
<dbReference type="InterPro" id="IPR045337">
    <property type="entry name" value="MmgE_PrpD_C"/>
</dbReference>
<dbReference type="PANTHER" id="PTHR16943:SF8">
    <property type="entry name" value="2-METHYLCITRATE DEHYDRATASE"/>
    <property type="match status" value="1"/>
</dbReference>
<dbReference type="Proteomes" id="UP000192917">
    <property type="component" value="Unassembled WGS sequence"/>
</dbReference>